<comment type="caution">
    <text evidence="3">The sequence shown here is derived from an EMBL/GenBank/DDBJ whole genome shotgun (WGS) entry which is preliminary data.</text>
</comment>
<evidence type="ECO:0000313" key="3">
    <source>
        <dbReference type="EMBL" id="PSC76160.1"/>
    </source>
</evidence>
<feature type="region of interest" description="Disordered" evidence="1">
    <location>
        <begin position="431"/>
        <end position="458"/>
    </location>
</feature>
<protein>
    <submittedName>
        <fullName evidence="3">Prolyl 3-hydroxylase 1 isoform X3</fullName>
    </submittedName>
</protein>
<dbReference type="Proteomes" id="UP000239649">
    <property type="component" value="Unassembled WGS sequence"/>
</dbReference>
<dbReference type="Gene3D" id="2.60.120.620">
    <property type="entry name" value="q2cbj1_9rhob like domain"/>
    <property type="match status" value="1"/>
</dbReference>
<dbReference type="AlphaFoldDB" id="A0A2P6VQ09"/>
<evidence type="ECO:0000256" key="1">
    <source>
        <dbReference type="SAM" id="MobiDB-lite"/>
    </source>
</evidence>
<dbReference type="PROSITE" id="PS51471">
    <property type="entry name" value="FE2OG_OXY"/>
    <property type="match status" value="1"/>
</dbReference>
<name>A0A2P6VQ09_9CHLO</name>
<proteinExistence type="predicted"/>
<organism evidence="3 4">
    <name type="scientific">Micractinium conductrix</name>
    <dbReference type="NCBI Taxonomy" id="554055"/>
    <lineage>
        <taxon>Eukaryota</taxon>
        <taxon>Viridiplantae</taxon>
        <taxon>Chlorophyta</taxon>
        <taxon>core chlorophytes</taxon>
        <taxon>Trebouxiophyceae</taxon>
        <taxon>Chlorellales</taxon>
        <taxon>Chlorellaceae</taxon>
        <taxon>Chlorella clade</taxon>
        <taxon>Micractinium</taxon>
    </lineage>
</organism>
<dbReference type="OrthoDB" id="427071at2759"/>
<dbReference type="EMBL" id="LHPF02000001">
    <property type="protein sequence ID" value="PSC76160.1"/>
    <property type="molecule type" value="Genomic_DNA"/>
</dbReference>
<sequence>MQRAVLTGVLPPDICRELIWAARSLAVVGYRDCVASATIFDVASAAPALLMPLVAAREAVRAAAEAALGLELGLLVEFTGLLCWRPGASIGWHHDANRPYLRQRCASAVCYLNAAGADFQGGTFLFGDSHESCRGWCGSGGGGAGRGGGCSGCRSGGCGKGCCGGSSRRGGSLFASGGEPVPPLEVHAAPGTLVAYGAHVQHRVRPVTAGERYALTLWLTEDPQHDEDARLLAVLTGPVERPAAPLPASMWLLPDGTDLRLCRVAMAGFALAWRGRLLRSAAELEDAAEADAGAAAGGGGAANSVGAGQKRAASAVQPVPLQLAVQPAALRAWREWQAAPEPRCWELGGAPAAAGTAGGGGTAAAPVDFQPAAPNVPAELVAGLEFSSVQEAVLALEHWVWRHGGAASGTRERPSPTSHESLGREMERLAAGAAHKRKGGALEQLGGASGGRRSGHASAAEATAAAAVAEAAAAAGAEAQQGELTDRSEMHLLNLRETQRELTNQIDAITGLQVLDNVRASFLERMARVKGEVGDLLAQTEGMLRTESTATLDFRKRAANAGRLIDILNLRTADVEQRPETLFSAAQEPGAADEGEGEGGDE</sequence>
<dbReference type="InterPro" id="IPR005123">
    <property type="entry name" value="Oxoglu/Fe-dep_dioxygenase_dom"/>
</dbReference>
<dbReference type="InterPro" id="IPR044862">
    <property type="entry name" value="Pro_4_hyd_alph_FE2OG_OXY"/>
</dbReference>
<dbReference type="InterPro" id="IPR039575">
    <property type="entry name" value="P3H"/>
</dbReference>
<dbReference type="GO" id="GO:0032963">
    <property type="term" value="P:collagen metabolic process"/>
    <property type="evidence" value="ECO:0007669"/>
    <property type="project" value="InterPro"/>
</dbReference>
<keyword evidence="4" id="KW-1185">Reference proteome</keyword>
<dbReference type="PANTHER" id="PTHR14049">
    <property type="entry name" value="LEPRECAN 1"/>
    <property type="match status" value="1"/>
</dbReference>
<gene>
    <name evidence="3" type="primary">g179</name>
    <name evidence="3" type="ORF">C2E20_0179</name>
</gene>
<evidence type="ECO:0000313" key="4">
    <source>
        <dbReference type="Proteomes" id="UP000239649"/>
    </source>
</evidence>
<evidence type="ECO:0000259" key="2">
    <source>
        <dbReference type="PROSITE" id="PS51471"/>
    </source>
</evidence>
<dbReference type="Pfam" id="PF13640">
    <property type="entry name" value="2OG-FeII_Oxy_3"/>
    <property type="match status" value="1"/>
</dbReference>
<reference evidence="3 4" key="1">
    <citation type="journal article" date="2018" name="Plant J.">
        <title>Genome sequences of Chlorella sorokiniana UTEX 1602 and Micractinium conductrix SAG 241.80: implications to maltose excretion by a green alga.</title>
        <authorList>
            <person name="Arriola M.B."/>
            <person name="Velmurugan N."/>
            <person name="Zhang Y."/>
            <person name="Plunkett M.H."/>
            <person name="Hondzo H."/>
            <person name="Barney B.M."/>
        </authorList>
    </citation>
    <scope>NUCLEOTIDE SEQUENCE [LARGE SCALE GENOMIC DNA]</scope>
    <source>
        <strain evidence="3 4">SAG 241.80</strain>
    </source>
</reference>
<accession>A0A2P6VQ09</accession>
<dbReference type="PANTHER" id="PTHR14049:SF9">
    <property type="entry name" value="PROCOLLAGEN-PROLINE 3-DIOXYGENASE"/>
    <property type="match status" value="1"/>
</dbReference>
<feature type="region of interest" description="Disordered" evidence="1">
    <location>
        <begin position="579"/>
        <end position="602"/>
    </location>
</feature>
<feature type="compositionally biased region" description="Acidic residues" evidence="1">
    <location>
        <begin position="591"/>
        <end position="602"/>
    </location>
</feature>
<feature type="domain" description="Fe2OG dioxygenase" evidence="2">
    <location>
        <begin position="75"/>
        <end position="221"/>
    </location>
</feature>
<dbReference type="STRING" id="554055.A0A2P6VQ09"/>